<evidence type="ECO:0000256" key="3">
    <source>
        <dbReference type="ARBA" id="ARBA00018672"/>
    </source>
</evidence>
<dbReference type="PROSITE" id="PS50110">
    <property type="entry name" value="RESPONSE_REGULATORY"/>
    <property type="match status" value="1"/>
</dbReference>
<dbReference type="CDD" id="cd00082">
    <property type="entry name" value="HisKA"/>
    <property type="match status" value="1"/>
</dbReference>
<dbReference type="SMART" id="SM00387">
    <property type="entry name" value="HATPase_c"/>
    <property type="match status" value="1"/>
</dbReference>
<dbReference type="PROSITE" id="PS51832">
    <property type="entry name" value="HD_GYP"/>
    <property type="match status" value="1"/>
</dbReference>
<evidence type="ECO:0000256" key="2">
    <source>
        <dbReference type="ARBA" id="ARBA00012438"/>
    </source>
</evidence>
<comment type="catalytic activity">
    <reaction evidence="1">
        <text>ATP + protein L-histidine = ADP + protein N-phospho-L-histidine.</text>
        <dbReference type="EC" id="2.7.13.3"/>
    </reaction>
</comment>
<dbReference type="Pfam" id="PF00072">
    <property type="entry name" value="Response_reg"/>
    <property type="match status" value="1"/>
</dbReference>
<dbReference type="Gene3D" id="3.40.50.2300">
    <property type="match status" value="1"/>
</dbReference>
<dbReference type="SMART" id="SM00388">
    <property type="entry name" value="HisKA"/>
    <property type="match status" value="1"/>
</dbReference>
<dbReference type="PROSITE" id="PS50109">
    <property type="entry name" value="HIS_KIN"/>
    <property type="match status" value="1"/>
</dbReference>
<evidence type="ECO:0000256" key="6">
    <source>
        <dbReference type="ARBA" id="ARBA00022777"/>
    </source>
</evidence>
<dbReference type="Pfam" id="PF02518">
    <property type="entry name" value="HATPase_c"/>
    <property type="match status" value="1"/>
</dbReference>
<dbReference type="InterPro" id="IPR001789">
    <property type="entry name" value="Sig_transdc_resp-reg_receiver"/>
</dbReference>
<dbReference type="Proteomes" id="UP000184301">
    <property type="component" value="Unassembled WGS sequence"/>
</dbReference>
<dbReference type="InterPro" id="IPR003607">
    <property type="entry name" value="HD/PDEase_dom"/>
</dbReference>
<dbReference type="OrthoDB" id="9804747at2"/>
<organism evidence="13 14">
    <name type="scientific">Hespellia stercorisuis DSM 15480</name>
    <dbReference type="NCBI Taxonomy" id="1121950"/>
    <lineage>
        <taxon>Bacteria</taxon>
        <taxon>Bacillati</taxon>
        <taxon>Bacillota</taxon>
        <taxon>Clostridia</taxon>
        <taxon>Lachnospirales</taxon>
        <taxon>Lachnospiraceae</taxon>
        <taxon>Hespellia</taxon>
    </lineage>
</organism>
<feature type="domain" description="HD-GYP" evidence="12">
    <location>
        <begin position="116"/>
        <end position="311"/>
    </location>
</feature>
<evidence type="ECO:0000313" key="14">
    <source>
        <dbReference type="Proteomes" id="UP000184301"/>
    </source>
</evidence>
<dbReference type="EMBL" id="FQZY01000047">
    <property type="protein sequence ID" value="SHK40640.1"/>
    <property type="molecule type" value="Genomic_DNA"/>
</dbReference>
<dbReference type="AlphaFoldDB" id="A0A1M6S7H7"/>
<dbReference type="SUPFAM" id="SSF47384">
    <property type="entry name" value="Homodimeric domain of signal transducing histidine kinase"/>
    <property type="match status" value="1"/>
</dbReference>
<protein>
    <recommendedName>
        <fullName evidence="3">Stage 0 sporulation protein A homolog</fullName>
        <ecNumber evidence="2">2.7.13.3</ecNumber>
    </recommendedName>
</protein>
<dbReference type="InterPro" id="IPR037522">
    <property type="entry name" value="HD_GYP_dom"/>
</dbReference>
<keyword evidence="14" id="KW-1185">Reference proteome</keyword>
<evidence type="ECO:0000256" key="1">
    <source>
        <dbReference type="ARBA" id="ARBA00000085"/>
    </source>
</evidence>
<feature type="domain" description="Response regulatory" evidence="11">
    <location>
        <begin position="583"/>
        <end position="704"/>
    </location>
</feature>
<dbReference type="PRINTS" id="PR00344">
    <property type="entry name" value="BCTRLSENSOR"/>
</dbReference>
<dbReference type="EC" id="2.7.13.3" evidence="2"/>
<accession>A0A1M6S7H7</accession>
<evidence type="ECO:0000259" key="10">
    <source>
        <dbReference type="PROSITE" id="PS50109"/>
    </source>
</evidence>
<dbReference type="Gene3D" id="3.30.565.10">
    <property type="entry name" value="Histidine kinase-like ATPase, C-terminal domain"/>
    <property type="match status" value="1"/>
</dbReference>
<dbReference type="SUPFAM" id="SSF55874">
    <property type="entry name" value="ATPase domain of HSP90 chaperone/DNA topoisomerase II/histidine kinase"/>
    <property type="match status" value="1"/>
</dbReference>
<dbReference type="InterPro" id="IPR003594">
    <property type="entry name" value="HATPase_dom"/>
</dbReference>
<evidence type="ECO:0000256" key="9">
    <source>
        <dbReference type="PROSITE-ProRule" id="PRU00169"/>
    </source>
</evidence>
<dbReference type="CDD" id="cd17546">
    <property type="entry name" value="REC_hyHK_CKI1_RcsC-like"/>
    <property type="match status" value="1"/>
</dbReference>
<dbReference type="InterPro" id="IPR011006">
    <property type="entry name" value="CheY-like_superfamily"/>
</dbReference>
<dbReference type="SMART" id="SM00448">
    <property type="entry name" value="REC"/>
    <property type="match status" value="1"/>
</dbReference>
<evidence type="ECO:0000256" key="8">
    <source>
        <dbReference type="ARBA" id="ARBA00024867"/>
    </source>
</evidence>
<sequence length="708" mass="80340">MSGIYVKQPADYNHSFEPYYQETQAIEVFHKGGLETLLFRMQKGISGCFQAVPGEDNSEVYYIVSGKIRLIPLDEDPVILETGDFFSFSDRKDGTIFYIQQDTEFLCVSNGALYEGNLDIAKSINKMMDQLQEKDGDSRSHGERVRSMVIRMVGRMKQFDASQLEVILQATRVHDVGKIRVPLPILIKPDRLTDDEYEIMKRHAAYSAEFTKELFDGELARIVRHHHERYDGTGYPDGLKGEEIPIGARIIAVAEAYDAMTISKSYHKGVSAKEAMEELRRCAGTQFDPVCVEALLKAYTDPDFSEEEDTIVQNTERMLEEQRNEKRKRDFLSNMSHDMRTPMNAIINLTALAREDMDSREMLRDDLDKIDASSTFLLGLINDILDVAYMESGKMTFHPKVCYPEVFWKYIESVIVPLCQEKHIRFEWKKEDDQVPIYTDEVRFQQIFFNILSNAVKYSKEGTTVALYAENVSVENGIQHVDYVFADQGSGMSEQFQKKLFQPFEREDIGGELAGTGLGLAITKKIISQMGGTIDVESKLGVGTTVRVHLDLPAASRRQIEEDTLLRAERSKTAQYYDIKGVRILLAEDHPMNREIALRLLEKVGAIVDVAENGQTAVDKFEASEEFSYDAILMDVRMPIMDGLTATQMIRAMPREDAKKVLIIAMTAEALEQNKKETMAAGMNAHLSKPVDPNDLYRTIAIGIDERV</sequence>
<dbReference type="GO" id="GO:0000155">
    <property type="term" value="F:phosphorelay sensor kinase activity"/>
    <property type="evidence" value="ECO:0007669"/>
    <property type="project" value="InterPro"/>
</dbReference>
<dbReference type="SUPFAM" id="SSF52172">
    <property type="entry name" value="CheY-like"/>
    <property type="match status" value="1"/>
</dbReference>
<evidence type="ECO:0000256" key="5">
    <source>
        <dbReference type="ARBA" id="ARBA00022679"/>
    </source>
</evidence>
<evidence type="ECO:0000259" key="11">
    <source>
        <dbReference type="PROSITE" id="PS50110"/>
    </source>
</evidence>
<evidence type="ECO:0000259" key="12">
    <source>
        <dbReference type="PROSITE" id="PS51832"/>
    </source>
</evidence>
<evidence type="ECO:0000256" key="4">
    <source>
        <dbReference type="ARBA" id="ARBA00022553"/>
    </source>
</evidence>
<name>A0A1M6S7H7_9FIRM</name>
<evidence type="ECO:0000313" key="13">
    <source>
        <dbReference type="EMBL" id="SHK40640.1"/>
    </source>
</evidence>
<dbReference type="InterPro" id="IPR036890">
    <property type="entry name" value="HATPase_C_sf"/>
</dbReference>
<dbReference type="SUPFAM" id="SSF109604">
    <property type="entry name" value="HD-domain/PDEase-like"/>
    <property type="match status" value="1"/>
</dbReference>
<dbReference type="RefSeq" id="WP_073111665.1">
    <property type="nucleotide sequence ID" value="NZ_FQZY01000047.1"/>
</dbReference>
<dbReference type="InterPro" id="IPR004358">
    <property type="entry name" value="Sig_transdc_His_kin-like_C"/>
</dbReference>
<dbReference type="STRING" id="1121950.SAMN02745243_02869"/>
<dbReference type="PANTHER" id="PTHR43047">
    <property type="entry name" value="TWO-COMPONENT HISTIDINE PROTEIN KINASE"/>
    <property type="match status" value="1"/>
</dbReference>
<dbReference type="InterPro" id="IPR005467">
    <property type="entry name" value="His_kinase_dom"/>
</dbReference>
<proteinExistence type="predicted"/>
<dbReference type="InterPro" id="IPR003661">
    <property type="entry name" value="HisK_dim/P_dom"/>
</dbReference>
<dbReference type="Gene3D" id="1.10.287.130">
    <property type="match status" value="1"/>
</dbReference>
<comment type="function">
    <text evidence="8">May play the central regulatory role in sporulation. It may be an element of the effector pathway responsible for the activation of sporulation genes in response to nutritional stress. Spo0A may act in concert with spo0H (a sigma factor) to control the expression of some genes that are critical to the sporulation process.</text>
</comment>
<dbReference type="CDD" id="cd00077">
    <property type="entry name" value="HDc"/>
    <property type="match status" value="1"/>
</dbReference>
<dbReference type="Pfam" id="PF00512">
    <property type="entry name" value="HisKA"/>
    <property type="match status" value="1"/>
</dbReference>
<dbReference type="InterPro" id="IPR036097">
    <property type="entry name" value="HisK_dim/P_sf"/>
</dbReference>
<feature type="domain" description="Histidine kinase" evidence="10">
    <location>
        <begin position="334"/>
        <end position="554"/>
    </location>
</feature>
<keyword evidence="5" id="KW-0808">Transferase</keyword>
<keyword evidence="6 13" id="KW-0418">Kinase</keyword>
<gene>
    <name evidence="13" type="ORF">SAMN02745243_02869</name>
</gene>
<dbReference type="Pfam" id="PF13487">
    <property type="entry name" value="HD_5"/>
    <property type="match status" value="1"/>
</dbReference>
<evidence type="ECO:0000256" key="7">
    <source>
        <dbReference type="ARBA" id="ARBA00023012"/>
    </source>
</evidence>
<dbReference type="Gene3D" id="1.10.3210.10">
    <property type="entry name" value="Hypothetical protein af1432"/>
    <property type="match status" value="1"/>
</dbReference>
<keyword evidence="4 9" id="KW-0597">Phosphoprotein</keyword>
<keyword evidence="7" id="KW-0902">Two-component regulatory system</keyword>
<feature type="modified residue" description="4-aspartylphosphate" evidence="9">
    <location>
        <position position="635"/>
    </location>
</feature>
<reference evidence="13 14" key="1">
    <citation type="submission" date="2016-11" db="EMBL/GenBank/DDBJ databases">
        <authorList>
            <person name="Jaros S."/>
            <person name="Januszkiewicz K."/>
            <person name="Wedrychowicz H."/>
        </authorList>
    </citation>
    <scope>NUCLEOTIDE SEQUENCE [LARGE SCALE GENOMIC DNA]</scope>
    <source>
        <strain evidence="13 14">DSM 15480</strain>
    </source>
</reference>